<dbReference type="OrthoDB" id="1669814at2759"/>
<proteinExistence type="inferred from homology"/>
<dbReference type="Pfam" id="PF13561">
    <property type="entry name" value="adh_short_C2"/>
    <property type="match status" value="1"/>
</dbReference>
<organism evidence="4 5">
    <name type="scientific">Microthyrium microscopicum</name>
    <dbReference type="NCBI Taxonomy" id="703497"/>
    <lineage>
        <taxon>Eukaryota</taxon>
        <taxon>Fungi</taxon>
        <taxon>Dikarya</taxon>
        <taxon>Ascomycota</taxon>
        <taxon>Pezizomycotina</taxon>
        <taxon>Dothideomycetes</taxon>
        <taxon>Dothideomycetes incertae sedis</taxon>
        <taxon>Microthyriales</taxon>
        <taxon>Microthyriaceae</taxon>
        <taxon>Microthyrium</taxon>
    </lineage>
</organism>
<evidence type="ECO:0000256" key="3">
    <source>
        <dbReference type="ARBA" id="ARBA00023002"/>
    </source>
</evidence>
<name>A0A6A6U2C4_9PEZI</name>
<dbReference type="InterPro" id="IPR002347">
    <property type="entry name" value="SDR_fam"/>
</dbReference>
<dbReference type="Gene3D" id="3.40.50.720">
    <property type="entry name" value="NAD(P)-binding Rossmann-like Domain"/>
    <property type="match status" value="1"/>
</dbReference>
<dbReference type="PRINTS" id="PR00080">
    <property type="entry name" value="SDRFAMILY"/>
</dbReference>
<evidence type="ECO:0000256" key="2">
    <source>
        <dbReference type="ARBA" id="ARBA00022857"/>
    </source>
</evidence>
<dbReference type="Proteomes" id="UP000799302">
    <property type="component" value="Unassembled WGS sequence"/>
</dbReference>
<dbReference type="PROSITE" id="PS00061">
    <property type="entry name" value="ADH_SHORT"/>
    <property type="match status" value="1"/>
</dbReference>
<reference evidence="4" key="1">
    <citation type="journal article" date="2020" name="Stud. Mycol.">
        <title>101 Dothideomycetes genomes: a test case for predicting lifestyles and emergence of pathogens.</title>
        <authorList>
            <person name="Haridas S."/>
            <person name="Albert R."/>
            <person name="Binder M."/>
            <person name="Bloem J."/>
            <person name="Labutti K."/>
            <person name="Salamov A."/>
            <person name="Andreopoulos B."/>
            <person name="Baker S."/>
            <person name="Barry K."/>
            <person name="Bills G."/>
            <person name="Bluhm B."/>
            <person name="Cannon C."/>
            <person name="Castanera R."/>
            <person name="Culley D."/>
            <person name="Daum C."/>
            <person name="Ezra D."/>
            <person name="Gonzalez J."/>
            <person name="Henrissat B."/>
            <person name="Kuo A."/>
            <person name="Liang C."/>
            <person name="Lipzen A."/>
            <person name="Lutzoni F."/>
            <person name="Magnuson J."/>
            <person name="Mondo S."/>
            <person name="Nolan M."/>
            <person name="Ohm R."/>
            <person name="Pangilinan J."/>
            <person name="Park H.-J."/>
            <person name="Ramirez L."/>
            <person name="Alfaro M."/>
            <person name="Sun H."/>
            <person name="Tritt A."/>
            <person name="Yoshinaga Y."/>
            <person name="Zwiers L.-H."/>
            <person name="Turgeon B."/>
            <person name="Goodwin S."/>
            <person name="Spatafora J."/>
            <person name="Crous P."/>
            <person name="Grigoriev I."/>
        </authorList>
    </citation>
    <scope>NUCLEOTIDE SEQUENCE</scope>
    <source>
        <strain evidence="4">CBS 115976</strain>
    </source>
</reference>
<dbReference type="AlphaFoldDB" id="A0A6A6U2C4"/>
<keyword evidence="3" id="KW-0560">Oxidoreductase</keyword>
<keyword evidence="2" id="KW-0521">NADP</keyword>
<dbReference type="GO" id="GO:0016491">
    <property type="term" value="F:oxidoreductase activity"/>
    <property type="evidence" value="ECO:0007669"/>
    <property type="project" value="UniProtKB-KW"/>
</dbReference>
<dbReference type="FunFam" id="3.40.50.720:FF:000084">
    <property type="entry name" value="Short-chain dehydrogenase reductase"/>
    <property type="match status" value="1"/>
</dbReference>
<evidence type="ECO:0000313" key="5">
    <source>
        <dbReference type="Proteomes" id="UP000799302"/>
    </source>
</evidence>
<dbReference type="EMBL" id="MU004240">
    <property type="protein sequence ID" value="KAF2665806.1"/>
    <property type="molecule type" value="Genomic_DNA"/>
</dbReference>
<dbReference type="InterPro" id="IPR036291">
    <property type="entry name" value="NAD(P)-bd_dom_sf"/>
</dbReference>
<gene>
    <name evidence="4" type="ORF">BT63DRAFT_76330</name>
</gene>
<dbReference type="InterPro" id="IPR020904">
    <property type="entry name" value="Sc_DH/Rdtase_CS"/>
</dbReference>
<keyword evidence="5" id="KW-1185">Reference proteome</keyword>
<comment type="similarity">
    <text evidence="1">Belongs to the short-chain dehydrogenases/reductases (SDR) family.</text>
</comment>
<dbReference type="PRINTS" id="PR00081">
    <property type="entry name" value="GDHRDH"/>
</dbReference>
<dbReference type="CDD" id="cd05233">
    <property type="entry name" value="SDR_c"/>
    <property type="match status" value="1"/>
</dbReference>
<dbReference type="PANTHER" id="PTHR24321:SF8">
    <property type="entry name" value="ESTRADIOL 17-BETA-DEHYDROGENASE 8-RELATED"/>
    <property type="match status" value="1"/>
</dbReference>
<protein>
    <submittedName>
        <fullName evidence="4">3-oxoacyl-reductase</fullName>
    </submittedName>
</protein>
<accession>A0A6A6U2C4</accession>
<dbReference type="SUPFAM" id="SSF51735">
    <property type="entry name" value="NAD(P)-binding Rossmann-fold domains"/>
    <property type="match status" value="1"/>
</dbReference>
<sequence>MASFSGKVIAITGAASGMGLETAKLLASRGASLSLADVQDKALEAAKSAITSTIKDAKVLTFVVDVRDNNSVTAWINKTVETFGRLDGAANIAGVFKGTNELENETDENWNFILGINLTGLMYSVRAQVPHLKAGGSIVNAASTLGISGQPKAAAYASSKHGVIGLTRSVAKEVGKKGIRVNCFAPGYINTPMLQSSAAAQGKTPTTTGDALNTALGRLGEPSEVATLIAFLLSDESSFITGECITIDGGWKC</sequence>
<evidence type="ECO:0000256" key="1">
    <source>
        <dbReference type="ARBA" id="ARBA00006484"/>
    </source>
</evidence>
<evidence type="ECO:0000313" key="4">
    <source>
        <dbReference type="EMBL" id="KAF2665806.1"/>
    </source>
</evidence>
<dbReference type="PANTHER" id="PTHR24321">
    <property type="entry name" value="DEHYDROGENASES, SHORT CHAIN"/>
    <property type="match status" value="1"/>
</dbReference>